<evidence type="ECO:0000313" key="4">
    <source>
        <dbReference type="EMBL" id="SMC63538.1"/>
    </source>
</evidence>
<organism evidence="4 5">
    <name type="scientific">Moheibacter sediminis</name>
    <dbReference type="NCBI Taxonomy" id="1434700"/>
    <lineage>
        <taxon>Bacteria</taxon>
        <taxon>Pseudomonadati</taxon>
        <taxon>Bacteroidota</taxon>
        <taxon>Flavobacteriia</taxon>
        <taxon>Flavobacteriales</taxon>
        <taxon>Weeksellaceae</taxon>
        <taxon>Moheibacter</taxon>
    </lineage>
</organism>
<accession>A0A1W2ATL0</accession>
<protein>
    <submittedName>
        <fullName evidence="4">Putative iron-regulated protein</fullName>
    </submittedName>
</protein>
<gene>
    <name evidence="4" type="ORF">SAMN06296427_10541</name>
</gene>
<dbReference type="InterPro" id="IPR038352">
    <property type="entry name" value="Imelysin_sf"/>
</dbReference>
<dbReference type="EMBL" id="FWXS01000005">
    <property type="protein sequence ID" value="SMC63538.1"/>
    <property type="molecule type" value="Genomic_DNA"/>
</dbReference>
<dbReference type="GO" id="GO:0030313">
    <property type="term" value="C:cell envelope"/>
    <property type="evidence" value="ECO:0007669"/>
    <property type="project" value="UniProtKB-SubCell"/>
</dbReference>
<evidence type="ECO:0000313" key="5">
    <source>
        <dbReference type="Proteomes" id="UP000192393"/>
    </source>
</evidence>
<dbReference type="Proteomes" id="UP000192393">
    <property type="component" value="Unassembled WGS sequence"/>
</dbReference>
<dbReference type="AlphaFoldDB" id="A0A1W2ATL0"/>
<dbReference type="CDD" id="cd14658">
    <property type="entry name" value="Imelysin-like_IrpA"/>
    <property type="match status" value="1"/>
</dbReference>
<proteinExistence type="predicted"/>
<feature type="domain" description="Imelysin-like" evidence="3">
    <location>
        <begin position="40"/>
        <end position="319"/>
    </location>
</feature>
<dbReference type="InterPro" id="IPR018976">
    <property type="entry name" value="Imelysin-like"/>
</dbReference>
<keyword evidence="2" id="KW-0732">Signal</keyword>
<evidence type="ECO:0000259" key="3">
    <source>
        <dbReference type="Pfam" id="PF09375"/>
    </source>
</evidence>
<comment type="subcellular location">
    <subcellularLocation>
        <location evidence="1">Cell envelope</location>
    </subcellularLocation>
</comment>
<reference evidence="5" key="1">
    <citation type="submission" date="2017-04" db="EMBL/GenBank/DDBJ databases">
        <authorList>
            <person name="Varghese N."/>
            <person name="Submissions S."/>
        </authorList>
    </citation>
    <scope>NUCLEOTIDE SEQUENCE [LARGE SCALE GENOMIC DNA]</scope>
    <source>
        <strain evidence="5">CGMCC 1.12708</strain>
    </source>
</reference>
<dbReference type="STRING" id="1434700.SAMN06296427_10541"/>
<evidence type="ECO:0000256" key="2">
    <source>
        <dbReference type="ARBA" id="ARBA00022729"/>
    </source>
</evidence>
<dbReference type="Gene3D" id="1.20.1420.20">
    <property type="entry name" value="M75 peptidase, HXXE motif"/>
    <property type="match status" value="1"/>
</dbReference>
<sequence length="347" mass="37537">MIVAAFGITLTSCSDDDVVITATEDYSSNLNNIALNVVVKNYEVLKQKGEVAATTANAVQIGNQEALNAARQAWIEMRIYWENSETTLYGPAGDEGLGVDGNIDSWPIDLQFVNEVLGASSPITVNFIAEQDANAKGFHALEYLLWGIDGQKTADQLTAREIDYIKATAGYLSQQTTNLYNAWNPAGTNFARNLTDADNGIYQSQIAALIQVVDGMVVIADEVGNGKMYDPMYGNNGSFSLEDEESRFSNNSKADFADNIRGIKYIYSGDYQSSGLGLSEIVAVQNPTLDTAIKTAIDEAIAGIENIPGTFTSAIQNNRPAVENAIDKVIILQEILDSQLKPYISGL</sequence>
<dbReference type="Pfam" id="PF09375">
    <property type="entry name" value="Peptidase_M75"/>
    <property type="match status" value="1"/>
</dbReference>
<evidence type="ECO:0000256" key="1">
    <source>
        <dbReference type="ARBA" id="ARBA00004196"/>
    </source>
</evidence>
<name>A0A1W2ATL0_9FLAO</name>
<keyword evidence="5" id="KW-1185">Reference proteome</keyword>
<dbReference type="InterPro" id="IPR034982">
    <property type="entry name" value="Imelysin-like_IrpA"/>
</dbReference>